<protein>
    <recommendedName>
        <fullName evidence="3">50S ribosomal protein L35</fullName>
    </recommendedName>
</protein>
<name>A0ABV8JDH7_9BACL</name>
<dbReference type="Proteomes" id="UP001595843">
    <property type="component" value="Unassembled WGS sequence"/>
</dbReference>
<dbReference type="EMBL" id="JBHSAP010000007">
    <property type="protein sequence ID" value="MFC4075802.1"/>
    <property type="molecule type" value="Genomic_DNA"/>
</dbReference>
<gene>
    <name evidence="1" type="ORF">ACFOUO_03160</name>
</gene>
<evidence type="ECO:0000313" key="1">
    <source>
        <dbReference type="EMBL" id="MFC4075802.1"/>
    </source>
</evidence>
<proteinExistence type="predicted"/>
<keyword evidence="2" id="KW-1185">Reference proteome</keyword>
<comment type="caution">
    <text evidence="1">The sequence shown here is derived from an EMBL/GenBank/DDBJ whole genome shotgun (WGS) entry which is preliminary data.</text>
</comment>
<organism evidence="1 2">
    <name type="scientific">Salinithrix halophila</name>
    <dbReference type="NCBI Taxonomy" id="1485204"/>
    <lineage>
        <taxon>Bacteria</taxon>
        <taxon>Bacillati</taxon>
        <taxon>Bacillota</taxon>
        <taxon>Bacilli</taxon>
        <taxon>Bacillales</taxon>
        <taxon>Thermoactinomycetaceae</taxon>
        <taxon>Salinithrix</taxon>
    </lineage>
</organism>
<evidence type="ECO:0008006" key="3">
    <source>
        <dbReference type="Google" id="ProtNLM"/>
    </source>
</evidence>
<sequence>MKPIKGKGSIAVVKKGKATRRFRGKSRTVCHWDHQGLRKRVH</sequence>
<evidence type="ECO:0000313" key="2">
    <source>
        <dbReference type="Proteomes" id="UP001595843"/>
    </source>
</evidence>
<accession>A0ABV8JDH7</accession>
<reference evidence="2" key="1">
    <citation type="journal article" date="2019" name="Int. J. Syst. Evol. Microbiol.">
        <title>The Global Catalogue of Microorganisms (GCM) 10K type strain sequencing project: providing services to taxonomists for standard genome sequencing and annotation.</title>
        <authorList>
            <consortium name="The Broad Institute Genomics Platform"/>
            <consortium name="The Broad Institute Genome Sequencing Center for Infectious Disease"/>
            <person name="Wu L."/>
            <person name="Ma J."/>
        </authorList>
    </citation>
    <scope>NUCLEOTIDE SEQUENCE [LARGE SCALE GENOMIC DNA]</scope>
    <source>
        <strain evidence="2">IBRC-M 10813</strain>
    </source>
</reference>